<gene>
    <name evidence="2" type="ORF">Aau02nite_90630</name>
</gene>
<feature type="transmembrane region" description="Helical" evidence="1">
    <location>
        <begin position="53"/>
        <end position="71"/>
    </location>
</feature>
<proteinExistence type="predicted"/>
<feature type="transmembrane region" description="Helical" evidence="1">
    <location>
        <begin position="22"/>
        <end position="41"/>
    </location>
</feature>
<sequence>MVNIDEEPEETRIERHASWAELFFDLVAVLFLALWLAWTTFMLYGNVAAGRASVLRLMVAMFGLSVVYGYAGLPHLRAGGIPTRAALGLQASRPRSCSVCSPPL</sequence>
<dbReference type="RefSeq" id="WP_212994834.1">
    <property type="nucleotide sequence ID" value="NZ_BAABEA010000014.1"/>
</dbReference>
<keyword evidence="1" id="KW-0472">Membrane</keyword>
<keyword evidence="1" id="KW-0812">Transmembrane</keyword>
<evidence type="ECO:0000256" key="1">
    <source>
        <dbReference type="SAM" id="Phobius"/>
    </source>
</evidence>
<accession>A0A919T083</accession>
<comment type="caution">
    <text evidence="2">The sequence shown here is derived from an EMBL/GenBank/DDBJ whole genome shotgun (WGS) entry which is preliminary data.</text>
</comment>
<evidence type="ECO:0000313" key="2">
    <source>
        <dbReference type="EMBL" id="GIM80453.1"/>
    </source>
</evidence>
<dbReference type="EMBL" id="BOQL01000099">
    <property type="protein sequence ID" value="GIM80453.1"/>
    <property type="molecule type" value="Genomic_DNA"/>
</dbReference>
<reference evidence="2" key="1">
    <citation type="submission" date="2021-03" db="EMBL/GenBank/DDBJ databases">
        <title>Whole genome shotgun sequence of Actinoplanes auranticolor NBRC 12245.</title>
        <authorList>
            <person name="Komaki H."/>
            <person name="Tamura T."/>
        </authorList>
    </citation>
    <scope>NUCLEOTIDE SEQUENCE</scope>
    <source>
        <strain evidence="2">NBRC 12245</strain>
    </source>
</reference>
<dbReference type="Proteomes" id="UP000681340">
    <property type="component" value="Unassembled WGS sequence"/>
</dbReference>
<keyword evidence="1" id="KW-1133">Transmembrane helix</keyword>
<organism evidence="2 3">
    <name type="scientific">Actinoplanes auranticolor</name>
    <dbReference type="NCBI Taxonomy" id="47988"/>
    <lineage>
        <taxon>Bacteria</taxon>
        <taxon>Bacillati</taxon>
        <taxon>Actinomycetota</taxon>
        <taxon>Actinomycetes</taxon>
        <taxon>Micromonosporales</taxon>
        <taxon>Micromonosporaceae</taxon>
        <taxon>Actinoplanes</taxon>
    </lineage>
</organism>
<keyword evidence="3" id="KW-1185">Reference proteome</keyword>
<evidence type="ECO:0000313" key="3">
    <source>
        <dbReference type="Proteomes" id="UP000681340"/>
    </source>
</evidence>
<name>A0A919T083_9ACTN</name>
<dbReference type="AlphaFoldDB" id="A0A919T083"/>
<protein>
    <submittedName>
        <fullName evidence="2">Uncharacterized protein</fullName>
    </submittedName>
</protein>